<reference evidence="2 3" key="1">
    <citation type="journal article" date="2017" name="Elife">
        <title>Extensive horizontal gene transfer in cheese-associated bacteria.</title>
        <authorList>
            <person name="Bonham K.S."/>
            <person name="Wolfe B.E."/>
            <person name="Dutton R.J."/>
        </authorList>
    </citation>
    <scope>NUCLEOTIDE SEQUENCE [LARGE SCALE GENOMIC DNA]</scope>
    <source>
        <strain evidence="2 3">JB182</strain>
    </source>
</reference>
<accession>A0A2N7S450</accession>
<protein>
    <recommendedName>
        <fullName evidence="4">HNH endonuclease</fullName>
    </recommendedName>
</protein>
<name>A0A2N7S450_9MICC</name>
<evidence type="ECO:0000313" key="2">
    <source>
        <dbReference type="EMBL" id="PMQ20894.1"/>
    </source>
</evidence>
<gene>
    <name evidence="2" type="ORF">CIK84_04730</name>
</gene>
<feature type="compositionally biased region" description="Acidic residues" evidence="1">
    <location>
        <begin position="617"/>
        <end position="630"/>
    </location>
</feature>
<dbReference type="EMBL" id="PNQX01000001">
    <property type="protein sequence ID" value="PMQ20894.1"/>
    <property type="molecule type" value="Genomic_DNA"/>
</dbReference>
<evidence type="ECO:0000256" key="1">
    <source>
        <dbReference type="SAM" id="MobiDB-lite"/>
    </source>
</evidence>
<feature type="compositionally biased region" description="Polar residues" evidence="1">
    <location>
        <begin position="591"/>
        <end position="605"/>
    </location>
</feature>
<comment type="caution">
    <text evidence="2">The sequence shown here is derived from an EMBL/GenBank/DDBJ whole genome shotgun (WGS) entry which is preliminary data.</text>
</comment>
<evidence type="ECO:0000313" key="3">
    <source>
        <dbReference type="Proteomes" id="UP000235739"/>
    </source>
</evidence>
<sequence length="630" mass="68234">MRRIKPFAVFDHGAMSTPHLIASMRTACSAALHFGPQLSGAVLLRLGYLCLALFTAVGKAVHQSGDPRLVLAQLQLVERFSQQLHRDQLAGALDAQASGAHALSLESYAALRLPEDDPHAITDGLFAGPPPVVQGRSCYKNAEELLAAWLGIAYFEAQRRIADAHLLIGRRTPDGSICAPRFTELAKLYDQGTASRRAIASAARRLKKLEPQDTTFEGTATELVAHGDDGRTLDEFAAQTLKDLGPRAAQKKINSAIKTYKQTHGKQLPPKLGFFPGPVVNGVHFFSLRTNATDAQLIQSVCSQSGNPRTEAGRADRQASQEQPEGAGEDIEQNDEAEVGTQQDSSSASQEPGPVPEWLRSEQPMPPWAAEASEDDADEPDGEEHPPNTEAHDDPAAEPDQPLRRLNAFMALLRAPYTGGKRKVIIPKCVVYLWHADLQNLADAHGMSSNGVEIPPGELRQMLARANIIPVVLGGNSQVLDMGRRMRYHQGPIREAILARDRGCIVPDCTAPPDQVEMDHYLKAWSDGGETSVYSGAGMCTKDHHKRHAGQLKVLDVDGLPHVLLPEHQDPEQIPRRNTYWDARQAGESPARTNSATCDSCNGTAPTGAPRAHFPGSDDDNEDPLASDGA</sequence>
<feature type="compositionally biased region" description="Acidic residues" evidence="1">
    <location>
        <begin position="327"/>
        <end position="338"/>
    </location>
</feature>
<feature type="region of interest" description="Disordered" evidence="1">
    <location>
        <begin position="585"/>
        <end position="630"/>
    </location>
</feature>
<feature type="compositionally biased region" description="Acidic residues" evidence="1">
    <location>
        <begin position="372"/>
        <end position="382"/>
    </location>
</feature>
<organism evidence="2 3">
    <name type="scientific">Glutamicibacter arilaitensis</name>
    <dbReference type="NCBI Taxonomy" id="256701"/>
    <lineage>
        <taxon>Bacteria</taxon>
        <taxon>Bacillati</taxon>
        <taxon>Actinomycetota</taxon>
        <taxon>Actinomycetes</taxon>
        <taxon>Micrococcales</taxon>
        <taxon>Micrococcaceae</taxon>
        <taxon>Glutamicibacter</taxon>
    </lineage>
</organism>
<dbReference type="AlphaFoldDB" id="A0A2N7S450"/>
<proteinExistence type="predicted"/>
<dbReference type="Proteomes" id="UP000235739">
    <property type="component" value="Unassembled WGS sequence"/>
</dbReference>
<feature type="region of interest" description="Disordered" evidence="1">
    <location>
        <begin position="304"/>
        <end position="400"/>
    </location>
</feature>
<feature type="compositionally biased region" description="Polar residues" evidence="1">
    <location>
        <begin position="340"/>
        <end position="350"/>
    </location>
</feature>
<feature type="compositionally biased region" description="Basic and acidic residues" evidence="1">
    <location>
        <begin position="383"/>
        <end position="395"/>
    </location>
</feature>
<evidence type="ECO:0008006" key="4">
    <source>
        <dbReference type="Google" id="ProtNLM"/>
    </source>
</evidence>